<evidence type="ECO:0000313" key="10">
    <source>
        <dbReference type="EMBL" id="MBP2387593.1"/>
    </source>
</evidence>
<proteinExistence type="predicted"/>
<evidence type="ECO:0000256" key="3">
    <source>
        <dbReference type="ARBA" id="ARBA00022475"/>
    </source>
</evidence>
<accession>A0ABS4XH63</accession>
<dbReference type="InterPro" id="IPR020846">
    <property type="entry name" value="MFS_dom"/>
</dbReference>
<keyword evidence="2" id="KW-0813">Transport</keyword>
<feature type="transmembrane region" description="Helical" evidence="8">
    <location>
        <begin position="59"/>
        <end position="77"/>
    </location>
</feature>
<dbReference type="Pfam" id="PF07690">
    <property type="entry name" value="MFS_1"/>
    <property type="match status" value="1"/>
</dbReference>
<dbReference type="Gene3D" id="1.20.1250.20">
    <property type="entry name" value="MFS general substrate transporter like domains"/>
    <property type="match status" value="1"/>
</dbReference>
<evidence type="ECO:0000256" key="2">
    <source>
        <dbReference type="ARBA" id="ARBA00022448"/>
    </source>
</evidence>
<evidence type="ECO:0000256" key="1">
    <source>
        <dbReference type="ARBA" id="ARBA00004651"/>
    </source>
</evidence>
<dbReference type="PROSITE" id="PS50850">
    <property type="entry name" value="MFS"/>
    <property type="match status" value="1"/>
</dbReference>
<comment type="caution">
    <text evidence="10">The sequence shown here is derived from an EMBL/GenBank/DDBJ whole genome shotgun (WGS) entry which is preliminary data.</text>
</comment>
<name>A0ABS4XH63_9MICC</name>
<dbReference type="Gene3D" id="1.20.1720.10">
    <property type="entry name" value="Multidrug resistance protein D"/>
    <property type="match status" value="1"/>
</dbReference>
<keyword evidence="3" id="KW-1003">Cell membrane</keyword>
<dbReference type="InterPro" id="IPR036259">
    <property type="entry name" value="MFS_trans_sf"/>
</dbReference>
<dbReference type="NCBIfam" id="TIGR00711">
    <property type="entry name" value="efflux_EmrB"/>
    <property type="match status" value="1"/>
</dbReference>
<feature type="transmembrane region" description="Helical" evidence="8">
    <location>
        <begin position="344"/>
        <end position="363"/>
    </location>
</feature>
<feature type="domain" description="Major facilitator superfamily (MFS) profile" evidence="9">
    <location>
        <begin position="23"/>
        <end position="515"/>
    </location>
</feature>
<feature type="transmembrane region" description="Helical" evidence="8">
    <location>
        <begin position="209"/>
        <end position="230"/>
    </location>
</feature>
<evidence type="ECO:0000256" key="8">
    <source>
        <dbReference type="SAM" id="Phobius"/>
    </source>
</evidence>
<feature type="compositionally biased region" description="Low complexity" evidence="7">
    <location>
        <begin position="538"/>
        <end position="556"/>
    </location>
</feature>
<dbReference type="InterPro" id="IPR011701">
    <property type="entry name" value="MFS"/>
</dbReference>
<dbReference type="InterPro" id="IPR004638">
    <property type="entry name" value="EmrB-like"/>
</dbReference>
<keyword evidence="5 8" id="KW-1133">Transmembrane helix</keyword>
<sequence>MSTTQTLHPGEPAKMSHRQVMQSLTGLLMGMFVSILAGTVVASSLPIIVSDLGGSQTSYTWVVTATLLATTISTPIWGKLADLVDRKLLLQLSLAIFVIASAIAGFSQDTNMLITMRVLQGLGGGGMAALSQVVMADIISPRERGKYMGLFGAIMAVGTVAGPLIGGFITDTINWRWNFFVALPIAVVAIWLIQRTLHLPELAKRKVKIDYFGIILLSAGVSLLLIWVSMAGTNFEWASPTTAWMVGGAVLALIAFVVVEIRASEPLINLGLFKNATFTLAVIASLSVGVTMFGTSVFLSQYMIMARGATATSAGLMTLPMMAGVLVISTIAGAMISRFGKWKAFVVAGSIMQTIGLFALGTIHYDTNYLLLSAYMFLLGSGVGMVMQNMVLVVQNAVPQKELGVASSAVTFFRSLGGTVGVAALGSILALRIPEMLAERKEEMGAALAQLGAAGKDVGQALASGTMPAMNQLPESIRQIIESVYGDAVAQVFAIAAPLGFLTILAVAFLPNLPLSRMTRTERSKVEEAAATVGSGPGELPAAGGSAAGATAETTLPADELESAPGR</sequence>
<evidence type="ECO:0000256" key="6">
    <source>
        <dbReference type="ARBA" id="ARBA00023136"/>
    </source>
</evidence>
<feature type="transmembrane region" description="Helical" evidence="8">
    <location>
        <begin position="316"/>
        <end position="337"/>
    </location>
</feature>
<evidence type="ECO:0000256" key="5">
    <source>
        <dbReference type="ARBA" id="ARBA00022989"/>
    </source>
</evidence>
<evidence type="ECO:0000256" key="4">
    <source>
        <dbReference type="ARBA" id="ARBA00022692"/>
    </source>
</evidence>
<dbReference type="SUPFAM" id="SSF103473">
    <property type="entry name" value="MFS general substrate transporter"/>
    <property type="match status" value="1"/>
</dbReference>
<gene>
    <name evidence="10" type="ORF">JOF47_003104</name>
</gene>
<dbReference type="PRINTS" id="PR01036">
    <property type="entry name" value="TCRTETB"/>
</dbReference>
<protein>
    <submittedName>
        <fullName evidence="10">EmrB/QacA subfamily drug resistance transporter</fullName>
    </submittedName>
</protein>
<feature type="transmembrane region" description="Helical" evidence="8">
    <location>
        <begin position="242"/>
        <end position="259"/>
    </location>
</feature>
<comment type="subcellular location">
    <subcellularLocation>
        <location evidence="1">Cell membrane</location>
        <topology evidence="1">Multi-pass membrane protein</topology>
    </subcellularLocation>
</comment>
<evidence type="ECO:0000259" key="9">
    <source>
        <dbReference type="PROSITE" id="PS50850"/>
    </source>
</evidence>
<feature type="transmembrane region" description="Helical" evidence="8">
    <location>
        <begin position="147"/>
        <end position="169"/>
    </location>
</feature>
<evidence type="ECO:0000256" key="7">
    <source>
        <dbReference type="SAM" id="MobiDB-lite"/>
    </source>
</evidence>
<dbReference type="CDD" id="cd17502">
    <property type="entry name" value="MFS_Azr1_MDR_like"/>
    <property type="match status" value="1"/>
</dbReference>
<dbReference type="PANTHER" id="PTHR23501">
    <property type="entry name" value="MAJOR FACILITATOR SUPERFAMILY"/>
    <property type="match status" value="1"/>
</dbReference>
<keyword evidence="6 8" id="KW-0472">Membrane</keyword>
<organism evidence="10 11">
    <name type="scientific">Paeniglutamicibacter kerguelensis</name>
    <dbReference type="NCBI Taxonomy" id="254788"/>
    <lineage>
        <taxon>Bacteria</taxon>
        <taxon>Bacillati</taxon>
        <taxon>Actinomycetota</taxon>
        <taxon>Actinomycetes</taxon>
        <taxon>Micrococcales</taxon>
        <taxon>Micrococcaceae</taxon>
        <taxon>Paeniglutamicibacter</taxon>
    </lineage>
</organism>
<dbReference type="Proteomes" id="UP001296993">
    <property type="component" value="Unassembled WGS sequence"/>
</dbReference>
<feature type="transmembrane region" description="Helical" evidence="8">
    <location>
        <begin position="24"/>
        <end position="47"/>
    </location>
</feature>
<reference evidence="10 11" key="1">
    <citation type="submission" date="2021-03" db="EMBL/GenBank/DDBJ databases">
        <title>Sequencing the genomes of 1000 actinobacteria strains.</title>
        <authorList>
            <person name="Klenk H.-P."/>
        </authorList>
    </citation>
    <scope>NUCLEOTIDE SEQUENCE [LARGE SCALE GENOMIC DNA]</scope>
    <source>
        <strain evidence="10 11">DSM 15797</strain>
    </source>
</reference>
<feature type="region of interest" description="Disordered" evidence="7">
    <location>
        <begin position="526"/>
        <end position="567"/>
    </location>
</feature>
<feature type="transmembrane region" description="Helical" evidence="8">
    <location>
        <begin position="488"/>
        <end position="510"/>
    </location>
</feature>
<keyword evidence="11" id="KW-1185">Reference proteome</keyword>
<feature type="transmembrane region" description="Helical" evidence="8">
    <location>
        <begin position="412"/>
        <end position="433"/>
    </location>
</feature>
<feature type="transmembrane region" description="Helical" evidence="8">
    <location>
        <begin position="89"/>
        <end position="108"/>
    </location>
</feature>
<keyword evidence="4 8" id="KW-0812">Transmembrane</keyword>
<dbReference type="PANTHER" id="PTHR23501:SF197">
    <property type="entry name" value="COMD"/>
    <property type="match status" value="1"/>
</dbReference>
<feature type="transmembrane region" description="Helical" evidence="8">
    <location>
        <begin position="175"/>
        <end position="197"/>
    </location>
</feature>
<feature type="transmembrane region" description="Helical" evidence="8">
    <location>
        <begin position="280"/>
        <end position="304"/>
    </location>
</feature>
<evidence type="ECO:0000313" key="11">
    <source>
        <dbReference type="Proteomes" id="UP001296993"/>
    </source>
</evidence>
<dbReference type="EMBL" id="JAGIOF010000001">
    <property type="protein sequence ID" value="MBP2387593.1"/>
    <property type="molecule type" value="Genomic_DNA"/>
</dbReference>
<feature type="transmembrane region" description="Helical" evidence="8">
    <location>
        <begin position="369"/>
        <end position="392"/>
    </location>
</feature>